<reference evidence="2 3" key="1">
    <citation type="submission" date="2019-01" db="EMBL/GenBank/DDBJ databases">
        <title>Insights into ecological role of a new deltaproteobacterial order Candidatus Sinidesulfobacterales (Sva0485) by metagenomics and metatranscriptomics.</title>
        <authorList>
            <person name="Tan S."/>
            <person name="Liu J."/>
            <person name="Fang Y."/>
            <person name="Hedlund B.P."/>
            <person name="Lian Z.H."/>
            <person name="Huang L.Y."/>
            <person name="Li J.T."/>
            <person name="Huang L.N."/>
            <person name="Li W.J."/>
            <person name="Jiang H.C."/>
            <person name="Dong H.L."/>
            <person name="Shu W.S."/>
        </authorList>
    </citation>
    <scope>NUCLEOTIDE SEQUENCE [LARGE SCALE GENOMIC DNA]</scope>
    <source>
        <strain evidence="2">AP3</strain>
    </source>
</reference>
<proteinExistence type="predicted"/>
<evidence type="ECO:0000256" key="1">
    <source>
        <dbReference type="SAM" id="SignalP"/>
    </source>
</evidence>
<evidence type="ECO:0000313" key="2">
    <source>
        <dbReference type="EMBL" id="RZD14329.1"/>
    </source>
</evidence>
<dbReference type="Proteomes" id="UP000320813">
    <property type="component" value="Unassembled WGS sequence"/>
</dbReference>
<dbReference type="AlphaFoldDB" id="A0A519BAL0"/>
<accession>A0A519BAL0</accession>
<organism evidence="2 3">
    <name type="scientific">Candidatus Acidulodesulfobacterium ferriphilum</name>
    <dbReference type="NCBI Taxonomy" id="2597223"/>
    <lineage>
        <taxon>Bacteria</taxon>
        <taxon>Deltaproteobacteria</taxon>
        <taxon>Candidatus Acidulodesulfobacterales</taxon>
        <taxon>Candidatus Acidulodesulfobacterium</taxon>
    </lineage>
</organism>
<evidence type="ECO:0000313" key="3">
    <source>
        <dbReference type="Proteomes" id="UP000320813"/>
    </source>
</evidence>
<sequence>MKKLLIIAVFTVIFGISSSAYAQMAVLSVPNPQSLATQAETTATAINTKLQTTLQDIRNAQAVQEATNAFNQFQTYQNDYYEATGFLQNLKQLDGVSSFLQNYTQFVPSVQLNTPNGNLDQSLVNYVNGMGASDLNAANPWDNAIGVNSTAADAQAISQAAINSESSTAALDSKEAQTATTAGHLISTQATSANGLDAARLSASADGKIIELLSEILQNQAVENQANAAQQAETLRAKQQAIYERQNSEQTSKSLAKNFAAGW</sequence>
<dbReference type="EMBL" id="SGBD01000003">
    <property type="protein sequence ID" value="RZD14329.1"/>
    <property type="molecule type" value="Genomic_DNA"/>
</dbReference>
<feature type="signal peptide" evidence="1">
    <location>
        <begin position="1"/>
        <end position="22"/>
    </location>
</feature>
<comment type="caution">
    <text evidence="2">The sequence shown here is derived from an EMBL/GenBank/DDBJ whole genome shotgun (WGS) entry which is preliminary data.</text>
</comment>
<name>A0A519BAL0_9DELT</name>
<keyword evidence="1" id="KW-0732">Signal</keyword>
<protein>
    <recommendedName>
        <fullName evidence="4">P-type conjugative transfer protein TrbJ</fullName>
    </recommendedName>
</protein>
<evidence type="ECO:0008006" key="4">
    <source>
        <dbReference type="Google" id="ProtNLM"/>
    </source>
</evidence>
<gene>
    <name evidence="2" type="ORF">EVJ47_06585</name>
</gene>
<feature type="chain" id="PRO_5021736031" description="P-type conjugative transfer protein TrbJ" evidence="1">
    <location>
        <begin position="23"/>
        <end position="263"/>
    </location>
</feature>